<sequence>MHKTGQMDFNADFSSNSIGFVLILNENQLLFPENY</sequence>
<dbReference type="EMBL" id="AWXR01000004">
    <property type="protein sequence ID" value="ERM84516.1"/>
    <property type="molecule type" value="Genomic_DNA"/>
</dbReference>
<evidence type="ECO:0000313" key="2">
    <source>
        <dbReference type="Proteomes" id="UP000016843"/>
    </source>
</evidence>
<proteinExistence type="predicted"/>
<reference evidence="1 2" key="1">
    <citation type="journal article" date="2013" name="Genome Announc.">
        <title>Draft Genome Sequence of the Psychrophilic and Alkaliphilic Rhodonellum psychrophilum Strain GCM71T.</title>
        <authorList>
            <person name="Hauptmann A.L."/>
            <person name="Glaring M.A."/>
            <person name="Hallin P.F."/>
            <person name="Prieme A."/>
            <person name="Stougaard P."/>
        </authorList>
    </citation>
    <scope>NUCLEOTIDE SEQUENCE [LARGE SCALE GENOMIC DNA]</scope>
    <source>
        <strain evidence="1 2">GCM71</strain>
    </source>
</reference>
<comment type="caution">
    <text evidence="1">The sequence shown here is derived from an EMBL/GenBank/DDBJ whole genome shotgun (WGS) entry which is preliminary data.</text>
</comment>
<dbReference type="AlphaFoldDB" id="U5C6E1"/>
<name>U5C6E1_9BACT</name>
<organism evidence="1 2">
    <name type="scientific">Rhodonellum psychrophilum GCM71 = DSM 17998</name>
    <dbReference type="NCBI Taxonomy" id="1123057"/>
    <lineage>
        <taxon>Bacteria</taxon>
        <taxon>Pseudomonadati</taxon>
        <taxon>Bacteroidota</taxon>
        <taxon>Cytophagia</taxon>
        <taxon>Cytophagales</taxon>
        <taxon>Cytophagaceae</taxon>
        <taxon>Rhodonellum</taxon>
    </lineage>
</organism>
<dbReference type="Proteomes" id="UP000016843">
    <property type="component" value="Unassembled WGS sequence"/>
</dbReference>
<evidence type="ECO:0000313" key="1">
    <source>
        <dbReference type="EMBL" id="ERM84516.1"/>
    </source>
</evidence>
<gene>
    <name evidence="1" type="ORF">P872_25505</name>
</gene>
<protein>
    <submittedName>
        <fullName evidence="1">Uncharacterized protein</fullName>
    </submittedName>
</protein>
<accession>U5C6E1</accession>
<keyword evidence="2" id="KW-1185">Reference proteome</keyword>